<protein>
    <recommendedName>
        <fullName evidence="4">Enoyl reductase (ER) domain-containing protein</fullName>
    </recommendedName>
</protein>
<organism evidence="5 6">
    <name type="scientific">Thyridium curvatum</name>
    <dbReference type="NCBI Taxonomy" id="1093900"/>
    <lineage>
        <taxon>Eukaryota</taxon>
        <taxon>Fungi</taxon>
        <taxon>Dikarya</taxon>
        <taxon>Ascomycota</taxon>
        <taxon>Pezizomycotina</taxon>
        <taxon>Sordariomycetes</taxon>
        <taxon>Sordariomycetidae</taxon>
        <taxon>Thyridiales</taxon>
        <taxon>Thyridiaceae</taxon>
        <taxon>Thyridium</taxon>
    </lineage>
</organism>
<dbReference type="EMBL" id="SKBQ01000013">
    <property type="protein sequence ID" value="TPX17533.1"/>
    <property type="molecule type" value="Genomic_DNA"/>
</dbReference>
<keyword evidence="2" id="KW-0560">Oxidoreductase</keyword>
<dbReference type="PANTHER" id="PTHR43482:SF2">
    <property type="entry name" value="ZINC-BINDING DEHYDROGENASE FAMILY, PUTATIVE (AFU_ORTHOLOGUE AFUA_3G15030)-RELATED"/>
    <property type="match status" value="1"/>
</dbReference>
<dbReference type="SUPFAM" id="SSF51735">
    <property type="entry name" value="NAD(P)-binding Rossmann-fold domains"/>
    <property type="match status" value="1"/>
</dbReference>
<dbReference type="SUPFAM" id="SSF50129">
    <property type="entry name" value="GroES-like"/>
    <property type="match status" value="1"/>
</dbReference>
<dbReference type="InterPro" id="IPR013154">
    <property type="entry name" value="ADH-like_N"/>
</dbReference>
<keyword evidence="6" id="KW-1185">Reference proteome</keyword>
<proteinExistence type="inferred from homology"/>
<evidence type="ECO:0000256" key="3">
    <source>
        <dbReference type="SAM" id="MobiDB-lite"/>
    </source>
</evidence>
<evidence type="ECO:0000313" key="6">
    <source>
        <dbReference type="Proteomes" id="UP000319257"/>
    </source>
</evidence>
<dbReference type="InParanoid" id="A0A507BDB7"/>
<feature type="domain" description="Enoyl reductase (ER)" evidence="4">
    <location>
        <begin position="22"/>
        <end position="421"/>
    </location>
</feature>
<evidence type="ECO:0000256" key="1">
    <source>
        <dbReference type="ARBA" id="ARBA00008072"/>
    </source>
</evidence>
<dbReference type="Proteomes" id="UP000319257">
    <property type="component" value="Unassembled WGS sequence"/>
</dbReference>
<dbReference type="InterPro" id="IPR047122">
    <property type="entry name" value="Trans-enoyl_RdTase-like"/>
</dbReference>
<dbReference type="RefSeq" id="XP_030999244.1">
    <property type="nucleotide sequence ID" value="XM_031137447.1"/>
</dbReference>
<dbReference type="InterPro" id="IPR020843">
    <property type="entry name" value="ER"/>
</dbReference>
<dbReference type="InterPro" id="IPR036291">
    <property type="entry name" value="NAD(P)-bd_dom_sf"/>
</dbReference>
<dbReference type="InterPro" id="IPR052585">
    <property type="entry name" value="Lipid_raft_assoc_Zn_ADH"/>
</dbReference>
<dbReference type="GO" id="GO:0016651">
    <property type="term" value="F:oxidoreductase activity, acting on NAD(P)H"/>
    <property type="evidence" value="ECO:0007669"/>
    <property type="project" value="InterPro"/>
</dbReference>
<comment type="similarity">
    <text evidence="1">Belongs to the zinc-containing alcohol dehydrogenase family.</text>
</comment>
<dbReference type="Pfam" id="PF08240">
    <property type="entry name" value="ADH_N"/>
    <property type="match status" value="1"/>
</dbReference>
<dbReference type="Gene3D" id="3.40.50.720">
    <property type="entry name" value="NAD(P)-binding Rossmann-like Domain"/>
    <property type="match status" value="1"/>
</dbReference>
<gene>
    <name evidence="5" type="ORF">E0L32_003176</name>
</gene>
<dbReference type="InterPro" id="IPR011032">
    <property type="entry name" value="GroES-like_sf"/>
</dbReference>
<comment type="caution">
    <text evidence="5">The sequence shown here is derived from an EMBL/GenBank/DDBJ whole genome shotgun (WGS) entry which is preliminary data.</text>
</comment>
<dbReference type="STRING" id="1093900.A0A507BDB7"/>
<accession>A0A507BDB7</accession>
<dbReference type="SMART" id="SM00829">
    <property type="entry name" value="PKS_ER"/>
    <property type="match status" value="1"/>
</dbReference>
<sequence>MPEATTPEIVIPNAQNVLLLHGPKQQYRIERDYPIPKTSGKDEVLIKNSVIGLNPIDWKAPDFNFGIPELPYISGRECSGEVVQVPDQHTKLKIGDRVISISTDYRDLRKGAYQEYAVALSYNTVRLPPNVSLEDGSTLGVAFVAAALALGVSLGVDFSDVLDGPDLFSLLRSIGEDSLPKDIREECLASIESHERARSGDWLAIWGGELTSSTRMGESPSNNFPGSATSANLIIQLARLAGLKIVAVVDKAKHGLRLANHAVIRPDLLVDSHDPERAVDIIRANTGGHLRFGIDTRGKDTAAKLLQALSPGAPSKRSTMAPPSPPATPEDSTRLRAHLVGLTGLPKGPAPEASLFHTVPVKLYHEVPAVGEALSLWLERLLANGLIHAPEIIDIEEGLENVNKGLDRMRRGEISGGKLIVRV</sequence>
<evidence type="ECO:0000259" key="4">
    <source>
        <dbReference type="SMART" id="SM00829"/>
    </source>
</evidence>
<evidence type="ECO:0000313" key="5">
    <source>
        <dbReference type="EMBL" id="TPX17533.1"/>
    </source>
</evidence>
<feature type="region of interest" description="Disordered" evidence="3">
    <location>
        <begin position="309"/>
        <end position="331"/>
    </location>
</feature>
<dbReference type="OrthoDB" id="201656at2759"/>
<evidence type="ECO:0000256" key="2">
    <source>
        <dbReference type="ARBA" id="ARBA00023002"/>
    </source>
</evidence>
<dbReference type="AlphaFoldDB" id="A0A507BDB7"/>
<reference evidence="5 6" key="1">
    <citation type="submission" date="2019-06" db="EMBL/GenBank/DDBJ databases">
        <title>Draft genome sequence of the filamentous fungus Phialemoniopsis curvata isolated from diesel fuel.</title>
        <authorList>
            <person name="Varaljay V.A."/>
            <person name="Lyon W.J."/>
            <person name="Crouch A.L."/>
            <person name="Drake C.E."/>
            <person name="Hollomon J.M."/>
            <person name="Nadeau L.J."/>
            <person name="Nunn H.S."/>
            <person name="Stevenson B.S."/>
            <person name="Bojanowski C.L."/>
            <person name="Crookes-Goodson W.J."/>
        </authorList>
    </citation>
    <scope>NUCLEOTIDE SEQUENCE [LARGE SCALE GENOMIC DNA]</scope>
    <source>
        <strain evidence="5 6">D216</strain>
    </source>
</reference>
<dbReference type="PANTHER" id="PTHR43482">
    <property type="entry name" value="PROTEIN AST1-RELATED"/>
    <property type="match status" value="1"/>
</dbReference>
<dbReference type="Gene3D" id="3.90.180.10">
    <property type="entry name" value="Medium-chain alcohol dehydrogenases, catalytic domain"/>
    <property type="match status" value="1"/>
</dbReference>
<dbReference type="GeneID" id="41970623"/>
<dbReference type="CDD" id="cd08249">
    <property type="entry name" value="enoyl_reductase_like"/>
    <property type="match status" value="1"/>
</dbReference>
<name>A0A507BDB7_9PEZI</name>